<dbReference type="Gene3D" id="3.40.50.11200">
    <property type="match status" value="1"/>
</dbReference>
<keyword evidence="5" id="KW-1185">Reference proteome</keyword>
<dbReference type="Pfam" id="PF08937">
    <property type="entry name" value="ThsB_TIR"/>
    <property type="match status" value="1"/>
</dbReference>
<evidence type="ECO:0000313" key="2">
    <source>
        <dbReference type="EMBL" id="AXX85704.1"/>
    </source>
</evidence>
<dbReference type="AlphaFoldDB" id="A0AAD0SNA4"/>
<dbReference type="EMBL" id="CP032099">
    <property type="protein sequence ID" value="AXX85704.1"/>
    <property type="molecule type" value="Genomic_DNA"/>
</dbReference>
<evidence type="ECO:0000313" key="4">
    <source>
        <dbReference type="Proteomes" id="UP000262029"/>
    </source>
</evidence>
<proteinExistence type="predicted"/>
<evidence type="ECO:0000313" key="5">
    <source>
        <dbReference type="Proteomes" id="UP000290580"/>
    </source>
</evidence>
<sequence>MAKKVFFSFHYQDVIDFRANVVRNHGQFKLNAQEAGYYDSSMWEKAKKEGKVALKKLINNGLNNTSNTCVLIGSETYQRPWVRYELLKSVKKGNHIFGVHINGIKCKDQKTKDLGKNPLDYVGVYAENNNSYHLIEKKEDGKWYYYNEIDGSSKININHTLELQKVLTLSNFFQVYKWNADDGYNNFKDWVQ</sequence>
<accession>A0AAD0SNA4</accession>
<evidence type="ECO:0000313" key="3">
    <source>
        <dbReference type="EMBL" id="RXI25125.1"/>
    </source>
</evidence>
<feature type="domain" description="Thoeris protein ThsB TIR-like" evidence="1">
    <location>
        <begin position="6"/>
        <end position="103"/>
    </location>
</feature>
<dbReference type="RefSeq" id="WP_115588078.1">
    <property type="nucleotide sequence ID" value="NZ_CP032099.1"/>
</dbReference>
<name>A0AAD0SNA4_9BACT</name>
<dbReference type="InterPro" id="IPR015032">
    <property type="entry name" value="ThsB__TIR-like_domain"/>
</dbReference>
<gene>
    <name evidence="2" type="ORF">ASKIR_1937</name>
    <name evidence="3" type="ORF">CP959_09210</name>
</gene>
<protein>
    <submittedName>
        <fullName evidence="2">DUF1863 domain-containing protein</fullName>
    </submittedName>
</protein>
<dbReference type="GeneID" id="61751678"/>
<organism evidence="2 4">
    <name type="scientific">Aliarcobacter skirrowii CCUG 10374</name>
    <dbReference type="NCBI Taxonomy" id="1032239"/>
    <lineage>
        <taxon>Bacteria</taxon>
        <taxon>Pseudomonadati</taxon>
        <taxon>Campylobacterota</taxon>
        <taxon>Epsilonproteobacteria</taxon>
        <taxon>Campylobacterales</taxon>
        <taxon>Arcobacteraceae</taxon>
        <taxon>Aliarcobacter</taxon>
    </lineage>
</organism>
<dbReference type="Proteomes" id="UP000262029">
    <property type="component" value="Chromosome"/>
</dbReference>
<reference evidence="2 4" key="2">
    <citation type="submission" date="2018-08" db="EMBL/GenBank/DDBJ databases">
        <title>Complete genome of the Arcobacter skirrowii type strain LMG 6621.</title>
        <authorList>
            <person name="Miller W.G."/>
            <person name="Yee E."/>
            <person name="Bono J.L."/>
        </authorList>
    </citation>
    <scope>NUCLEOTIDE SEQUENCE [LARGE SCALE GENOMIC DNA]</scope>
    <source>
        <strain evidence="2 4">CCUG 10374</strain>
    </source>
</reference>
<dbReference type="Proteomes" id="UP000290580">
    <property type="component" value="Unassembled WGS sequence"/>
</dbReference>
<reference evidence="3 5" key="1">
    <citation type="submission" date="2017-09" db="EMBL/GenBank/DDBJ databases">
        <title>Genomics of the genus Arcobacter.</title>
        <authorList>
            <person name="Perez-Cataluna A."/>
            <person name="Figueras M.J."/>
            <person name="Salas-Masso N."/>
        </authorList>
    </citation>
    <scope>NUCLEOTIDE SEQUENCE [LARGE SCALE GENOMIC DNA]</scope>
    <source>
        <strain evidence="3 5">LMG 6621</strain>
    </source>
</reference>
<dbReference type="EMBL" id="NXIC01000007">
    <property type="protein sequence ID" value="RXI25125.1"/>
    <property type="molecule type" value="Genomic_DNA"/>
</dbReference>
<evidence type="ECO:0000259" key="1">
    <source>
        <dbReference type="Pfam" id="PF08937"/>
    </source>
</evidence>